<evidence type="ECO:0000256" key="1">
    <source>
        <dbReference type="ARBA" id="ARBA00022729"/>
    </source>
</evidence>
<dbReference type="CDD" id="cd02851">
    <property type="entry name" value="E_set_GO_C"/>
    <property type="match status" value="1"/>
</dbReference>
<evidence type="ECO:0000256" key="2">
    <source>
        <dbReference type="SAM" id="SignalP"/>
    </source>
</evidence>
<sequence>MRASMAALHKALCLLPIFFILGLGQPFFFGGRGYPRNPPNFNYGRGFRRDPPGFNFGRGGFGRDPPNFDFGGDEKNNDDVMKAMNPDFVTMYKGGWELASINSGVSAMHLILLPNNKAIMFDATNLGPSLIQLPHGNCRPVPGKNGEVDCWAHSVEYNIATGNVRTLKVLTDPWCSSGSLSVDGNLVQTGGWFDGGRAVRYLSACDTCDWKEYPTALSGQRWYATQQILPDGSFIVVGGRRMFNYEFVPEEGKSNPTNYDLPLLRETTDEGENNLYPFVHLSTDGSLFILANNRSILLNPVTGKVVREFPVLPGGSRNYPASGMSALLPIKLYGENAAVIPAEVLVCGGARSEAYKMAEKFIFLPALQSCGRIHITKPDSVWKMEHMPSPRVMGDMLNLPTGDILMINGAKRGTSGWEFADEPNFTPVLYKPKNKRGDRFTELAPTAIPRMYHSSSAVLPDGKILVAGSNTHNAYNFTVKFPTEVRVEKFWPPYLDPLLKIHKPTIVQESTPQAIKYGEEFTTMINLLAVKLDKTDLKVTMYAPPFTTHGYSMNQRLLVLAIREVVMAEIKTFRIKALAPPTSAVAPPGYYLLFVVHRGVPSHGVWCSLLNKYQKRQYSCMTTVDTSS</sequence>
<evidence type="ECO:0008006" key="7">
    <source>
        <dbReference type="Google" id="ProtNLM"/>
    </source>
</evidence>
<evidence type="ECO:0000313" key="5">
    <source>
        <dbReference type="EMBL" id="DAD26858.1"/>
    </source>
</evidence>
<dbReference type="Proteomes" id="UP000607653">
    <property type="component" value="Unassembled WGS sequence"/>
</dbReference>
<dbReference type="Gene3D" id="2.130.10.80">
    <property type="entry name" value="Galactose oxidase/kelch, beta-propeller"/>
    <property type="match status" value="1"/>
</dbReference>
<name>A0A822YBF2_NELNU</name>
<keyword evidence="1 2" id="KW-0732">Signal</keyword>
<dbReference type="AlphaFoldDB" id="A0A822YBF2"/>
<accession>A0A822YBF2</accession>
<keyword evidence="6" id="KW-1185">Reference proteome</keyword>
<evidence type="ECO:0000259" key="3">
    <source>
        <dbReference type="Pfam" id="PF07250"/>
    </source>
</evidence>
<dbReference type="InterPro" id="IPR037293">
    <property type="entry name" value="Gal_Oxidase_central_sf"/>
</dbReference>
<dbReference type="SUPFAM" id="SSF81296">
    <property type="entry name" value="E set domains"/>
    <property type="match status" value="1"/>
</dbReference>
<dbReference type="SUPFAM" id="SSF50965">
    <property type="entry name" value="Galactose oxidase, central domain"/>
    <property type="match status" value="1"/>
</dbReference>
<feature type="chain" id="PRO_5032957052" description="Aldehyde oxidase GLOX1-like" evidence="2">
    <location>
        <begin position="25"/>
        <end position="628"/>
    </location>
</feature>
<feature type="domain" description="Glyoxal oxidase N-terminal" evidence="3">
    <location>
        <begin position="108"/>
        <end position="494"/>
    </location>
</feature>
<dbReference type="InterPro" id="IPR014756">
    <property type="entry name" value="Ig_E-set"/>
</dbReference>
<dbReference type="InterPro" id="IPR011043">
    <property type="entry name" value="Gal_Oxase/kelch_b-propeller"/>
</dbReference>
<dbReference type="Pfam" id="PF07250">
    <property type="entry name" value="Glyoxal_oxid_N"/>
    <property type="match status" value="1"/>
</dbReference>
<dbReference type="InterPro" id="IPR015202">
    <property type="entry name" value="GO-like_E_set"/>
</dbReference>
<dbReference type="PANTHER" id="PTHR32208">
    <property type="entry name" value="SECRETED PROTEIN-RELATED"/>
    <property type="match status" value="1"/>
</dbReference>
<evidence type="ECO:0000313" key="6">
    <source>
        <dbReference type="Proteomes" id="UP000607653"/>
    </source>
</evidence>
<dbReference type="InterPro" id="IPR013783">
    <property type="entry name" value="Ig-like_fold"/>
</dbReference>
<reference evidence="5 6" key="1">
    <citation type="journal article" date="2020" name="Mol. Biol. Evol.">
        <title>Distinct Expression and Methylation Patterns for Genes with Different Fates following a Single Whole-Genome Duplication in Flowering Plants.</title>
        <authorList>
            <person name="Shi T."/>
            <person name="Rahmani R.S."/>
            <person name="Gugger P.F."/>
            <person name="Wang M."/>
            <person name="Li H."/>
            <person name="Zhang Y."/>
            <person name="Li Z."/>
            <person name="Wang Q."/>
            <person name="Van de Peer Y."/>
            <person name="Marchal K."/>
            <person name="Chen J."/>
        </authorList>
    </citation>
    <scope>NUCLEOTIDE SEQUENCE [LARGE SCALE GENOMIC DNA]</scope>
    <source>
        <tissue evidence="5">Leaf</tissue>
    </source>
</reference>
<proteinExistence type="predicted"/>
<organism evidence="5 6">
    <name type="scientific">Nelumbo nucifera</name>
    <name type="common">Sacred lotus</name>
    <dbReference type="NCBI Taxonomy" id="4432"/>
    <lineage>
        <taxon>Eukaryota</taxon>
        <taxon>Viridiplantae</taxon>
        <taxon>Streptophyta</taxon>
        <taxon>Embryophyta</taxon>
        <taxon>Tracheophyta</taxon>
        <taxon>Spermatophyta</taxon>
        <taxon>Magnoliopsida</taxon>
        <taxon>Proteales</taxon>
        <taxon>Nelumbonaceae</taxon>
        <taxon>Nelumbo</taxon>
    </lineage>
</organism>
<evidence type="ECO:0000259" key="4">
    <source>
        <dbReference type="Pfam" id="PF09118"/>
    </source>
</evidence>
<dbReference type="PANTHER" id="PTHR32208:SF93">
    <property type="entry name" value="ALDEHYDE OXIDASE GLOX1"/>
    <property type="match status" value="1"/>
</dbReference>
<comment type="caution">
    <text evidence="5">The sequence shown here is derived from an EMBL/GenBank/DDBJ whole genome shotgun (WGS) entry which is preliminary data.</text>
</comment>
<feature type="signal peptide" evidence="2">
    <location>
        <begin position="1"/>
        <end position="24"/>
    </location>
</feature>
<dbReference type="EMBL" id="DUZY01000002">
    <property type="protein sequence ID" value="DAD26858.1"/>
    <property type="molecule type" value="Genomic_DNA"/>
</dbReference>
<protein>
    <recommendedName>
        <fullName evidence="7">Aldehyde oxidase GLOX1-like</fullName>
    </recommendedName>
</protein>
<dbReference type="InterPro" id="IPR009880">
    <property type="entry name" value="Glyoxal_oxidase_N"/>
</dbReference>
<dbReference type="Gene3D" id="2.60.40.10">
    <property type="entry name" value="Immunoglobulins"/>
    <property type="match status" value="1"/>
</dbReference>
<feature type="domain" description="Galactose oxidase-like Early set" evidence="4">
    <location>
        <begin position="504"/>
        <end position="607"/>
    </location>
</feature>
<gene>
    <name evidence="5" type="ORF">HUJ06_028326</name>
</gene>
<dbReference type="Pfam" id="PF09118">
    <property type="entry name" value="GO-like_E_set"/>
    <property type="match status" value="1"/>
</dbReference>